<dbReference type="PROSITE" id="PS50297">
    <property type="entry name" value="ANK_REP_REGION"/>
    <property type="match status" value="1"/>
</dbReference>
<dbReference type="PANTHER" id="PTHR23206:SF7">
    <property type="entry name" value="PROTEIN KINASE DOMAIN-CONTAINING PROTEIN"/>
    <property type="match status" value="1"/>
</dbReference>
<feature type="repeat" description="ANK" evidence="3">
    <location>
        <begin position="310"/>
        <end position="342"/>
    </location>
</feature>
<feature type="compositionally biased region" description="Polar residues" evidence="4">
    <location>
        <begin position="487"/>
        <end position="503"/>
    </location>
</feature>
<dbReference type="AlphaFoldDB" id="A0A7J6RVG0"/>
<comment type="caution">
    <text evidence="5">The sequence shown here is derived from an EMBL/GenBank/DDBJ whole genome shotgun (WGS) entry which is preliminary data.</text>
</comment>
<evidence type="ECO:0000256" key="2">
    <source>
        <dbReference type="ARBA" id="ARBA00023043"/>
    </source>
</evidence>
<sequence length="619" mass="66573">MGNAVMNPEDSAQTIIAIRRALHHAGARGRVPPARSQTSPGLKGPSQAPTGGNPLWRAVLEDDAETLQSLLVGDLPDTSSSSDAIVAVVNAKNRSGETLLTFAAKHSSRKCVQVLTRMGCNVNAQDSSGRTAFLVACAKDNIDIAKDLFHRASCDPDIADDGGFTGFALAVVFGNVEIVRWWLTAVSRSAATDEIPGLLTSTSWRPFLLAAHLGRIEMVQTIAKFIGKVSLNGKDSDGRGVLYLAASAGNLKMAEFVLSLGVDRSQLTEPAANGMTPLWVASCGGHLEFVRWLLEVTDADESAVDRVDSRGASPLYIAVENGHVGVVECLIQHGADVNRTPYQTCSPAVRACVEGNLVMLQTLMKTGMVNRNDKMMVVAARFNGNEDIVVWVQSTRGYFTALHYARELTFDQVLAHLRGADPRQSNIRARIPISHSGLLGPSSLSLARQCVDTPLTGVDKKGRRGVVTSNSLAVRLQSEEVCGSPGESRTTVGMSQPPASMRPQQSATSLRHMEYAYHADDNNPYVADVVAAVDRSYIITTIFLKKGRGDNAKSVQGNSLETMSRGQQTSYGGISLSGDVCVLTKSQRREAGIFEETKGERERHHNYFSVLGLLNLSRG</sequence>
<evidence type="ECO:0000313" key="6">
    <source>
        <dbReference type="Proteomes" id="UP000574390"/>
    </source>
</evidence>
<keyword evidence="1" id="KW-0677">Repeat</keyword>
<name>A0A7J6RVG0_PEROL</name>
<dbReference type="SUPFAM" id="SSF48403">
    <property type="entry name" value="Ankyrin repeat"/>
    <property type="match status" value="1"/>
</dbReference>
<dbReference type="GO" id="GO:0005737">
    <property type="term" value="C:cytoplasm"/>
    <property type="evidence" value="ECO:0007669"/>
    <property type="project" value="TreeGrafter"/>
</dbReference>
<dbReference type="PANTHER" id="PTHR23206">
    <property type="entry name" value="MASK PROTEIN"/>
    <property type="match status" value="1"/>
</dbReference>
<proteinExistence type="predicted"/>
<keyword evidence="2 3" id="KW-0040">ANK repeat</keyword>
<dbReference type="Pfam" id="PF12796">
    <property type="entry name" value="Ank_2"/>
    <property type="match status" value="3"/>
</dbReference>
<evidence type="ECO:0000256" key="3">
    <source>
        <dbReference type="PROSITE-ProRule" id="PRU00023"/>
    </source>
</evidence>
<reference evidence="5 6" key="1">
    <citation type="submission" date="2020-04" db="EMBL/GenBank/DDBJ databases">
        <title>Perkinsus olseni comparative genomics.</title>
        <authorList>
            <person name="Bogema D.R."/>
        </authorList>
    </citation>
    <scope>NUCLEOTIDE SEQUENCE [LARGE SCALE GENOMIC DNA]</scope>
    <source>
        <strain evidence="5">ATCC PRA-205</strain>
    </source>
</reference>
<evidence type="ECO:0000256" key="4">
    <source>
        <dbReference type="SAM" id="MobiDB-lite"/>
    </source>
</evidence>
<dbReference type="Proteomes" id="UP000574390">
    <property type="component" value="Unassembled WGS sequence"/>
</dbReference>
<dbReference type="EMBL" id="JABANM010019869">
    <property type="protein sequence ID" value="KAF4723780.1"/>
    <property type="molecule type" value="Genomic_DNA"/>
</dbReference>
<evidence type="ECO:0000313" key="5">
    <source>
        <dbReference type="EMBL" id="KAF4723780.1"/>
    </source>
</evidence>
<accession>A0A7J6RVG0</accession>
<dbReference type="PROSITE" id="PS50088">
    <property type="entry name" value="ANK_REPEAT"/>
    <property type="match status" value="3"/>
</dbReference>
<dbReference type="InterPro" id="IPR036770">
    <property type="entry name" value="Ankyrin_rpt-contain_sf"/>
</dbReference>
<feature type="region of interest" description="Disordered" evidence="4">
    <location>
        <begin position="483"/>
        <end position="503"/>
    </location>
</feature>
<evidence type="ECO:0000256" key="1">
    <source>
        <dbReference type="ARBA" id="ARBA00022737"/>
    </source>
</evidence>
<dbReference type="GO" id="GO:0045087">
    <property type="term" value="P:innate immune response"/>
    <property type="evidence" value="ECO:0007669"/>
    <property type="project" value="TreeGrafter"/>
</dbReference>
<dbReference type="SMART" id="SM00248">
    <property type="entry name" value="ANK"/>
    <property type="match status" value="8"/>
</dbReference>
<organism evidence="5 6">
    <name type="scientific">Perkinsus olseni</name>
    <name type="common">Perkinsus atlanticus</name>
    <dbReference type="NCBI Taxonomy" id="32597"/>
    <lineage>
        <taxon>Eukaryota</taxon>
        <taxon>Sar</taxon>
        <taxon>Alveolata</taxon>
        <taxon>Perkinsozoa</taxon>
        <taxon>Perkinsea</taxon>
        <taxon>Perkinsida</taxon>
        <taxon>Perkinsidae</taxon>
        <taxon>Perkinsus</taxon>
    </lineage>
</organism>
<feature type="region of interest" description="Disordered" evidence="4">
    <location>
        <begin position="26"/>
        <end position="55"/>
    </location>
</feature>
<gene>
    <name evidence="5" type="ORF">FOZ62_032003</name>
</gene>
<dbReference type="InterPro" id="IPR002110">
    <property type="entry name" value="Ankyrin_rpt"/>
</dbReference>
<dbReference type="PRINTS" id="PR01415">
    <property type="entry name" value="ANKYRIN"/>
</dbReference>
<feature type="repeat" description="ANK" evidence="3">
    <location>
        <begin position="95"/>
        <end position="127"/>
    </location>
</feature>
<protein>
    <submittedName>
        <fullName evidence="5">Uncharacterized protein</fullName>
    </submittedName>
</protein>
<feature type="repeat" description="ANK" evidence="3">
    <location>
        <begin position="237"/>
        <end position="269"/>
    </location>
</feature>
<dbReference type="Gene3D" id="1.25.40.20">
    <property type="entry name" value="Ankyrin repeat-containing domain"/>
    <property type="match status" value="2"/>
</dbReference>
<dbReference type="InterPro" id="IPR051631">
    <property type="entry name" value="Ankyrin-KH/SAM_domain"/>
</dbReference>